<organism evidence="2 3">
    <name type="scientific">Aduncisulcus paluster</name>
    <dbReference type="NCBI Taxonomy" id="2918883"/>
    <lineage>
        <taxon>Eukaryota</taxon>
        <taxon>Metamonada</taxon>
        <taxon>Carpediemonas-like organisms</taxon>
        <taxon>Aduncisulcus</taxon>
    </lineage>
</organism>
<accession>A0ABQ5KP81</accession>
<feature type="domain" description="DUF306" evidence="1">
    <location>
        <begin position="10"/>
        <end position="88"/>
    </location>
</feature>
<gene>
    <name evidence="2" type="ORF">ADUPG1_002454</name>
</gene>
<evidence type="ECO:0000259" key="1">
    <source>
        <dbReference type="Pfam" id="PF03724"/>
    </source>
</evidence>
<name>A0ABQ5KP81_9EUKA</name>
<protein>
    <submittedName>
        <fullName evidence="2">META domain-containing protein</fullName>
    </submittedName>
</protein>
<dbReference type="Proteomes" id="UP001057375">
    <property type="component" value="Unassembled WGS sequence"/>
</dbReference>
<sequence>TDKIRAPRLEINIAKMKVMGTDGCNYINGGIKTLTNSELVFGPVAGTKKMCFDMNVPDKFNAILSQVRSYKIAELKLTLCDGQGRILAVLKKGD</sequence>
<evidence type="ECO:0000313" key="3">
    <source>
        <dbReference type="Proteomes" id="UP001057375"/>
    </source>
</evidence>
<feature type="non-terminal residue" evidence="2">
    <location>
        <position position="1"/>
    </location>
</feature>
<proteinExistence type="predicted"/>
<dbReference type="PANTHER" id="PTHR35535">
    <property type="entry name" value="HEAT SHOCK PROTEIN HSLJ"/>
    <property type="match status" value="1"/>
</dbReference>
<dbReference type="Pfam" id="PF03724">
    <property type="entry name" value="META"/>
    <property type="match status" value="1"/>
</dbReference>
<dbReference type="InterPro" id="IPR053147">
    <property type="entry name" value="Hsp_HslJ-like"/>
</dbReference>
<reference evidence="2" key="1">
    <citation type="submission" date="2022-03" db="EMBL/GenBank/DDBJ databases">
        <title>Draft genome sequence of Aduncisulcus paluster, a free-living microaerophilic Fornicata.</title>
        <authorList>
            <person name="Yuyama I."/>
            <person name="Kume K."/>
            <person name="Tamura T."/>
            <person name="Inagaki Y."/>
            <person name="Hashimoto T."/>
        </authorList>
    </citation>
    <scope>NUCLEOTIDE SEQUENCE</scope>
    <source>
        <strain evidence="2">NY0171</strain>
    </source>
</reference>
<keyword evidence="3" id="KW-1185">Reference proteome</keyword>
<dbReference type="InterPro" id="IPR005184">
    <property type="entry name" value="DUF306_Meta_HslJ"/>
</dbReference>
<evidence type="ECO:0000313" key="2">
    <source>
        <dbReference type="EMBL" id="GKT33328.1"/>
    </source>
</evidence>
<dbReference type="InterPro" id="IPR038670">
    <property type="entry name" value="HslJ-like_sf"/>
</dbReference>
<dbReference type="Gene3D" id="2.40.128.270">
    <property type="match status" value="1"/>
</dbReference>
<dbReference type="PANTHER" id="PTHR35535:SF1">
    <property type="entry name" value="HEAT SHOCK PROTEIN HSLJ"/>
    <property type="match status" value="1"/>
</dbReference>
<dbReference type="EMBL" id="BQXS01002872">
    <property type="protein sequence ID" value="GKT33328.1"/>
    <property type="molecule type" value="Genomic_DNA"/>
</dbReference>
<comment type="caution">
    <text evidence="2">The sequence shown here is derived from an EMBL/GenBank/DDBJ whole genome shotgun (WGS) entry which is preliminary data.</text>
</comment>